<accession>A0ABT2SZI5</accession>
<dbReference type="CDD" id="cd16332">
    <property type="entry name" value="Prp-like"/>
    <property type="match status" value="1"/>
</dbReference>
<reference evidence="7 8" key="1">
    <citation type="journal article" date="2021" name="ISME Commun">
        <title>Automated analysis of genomic sequences facilitates high-throughput and comprehensive description of bacteria.</title>
        <authorList>
            <person name="Hitch T.C.A."/>
        </authorList>
    </citation>
    <scope>NUCLEOTIDE SEQUENCE [LARGE SCALE GENOMIC DNA]</scope>
    <source>
        <strain evidence="7 8">Sanger_18</strain>
    </source>
</reference>
<organism evidence="7 8">
    <name type="scientific">Suilimivivens aceti</name>
    <dbReference type="NCBI Taxonomy" id="2981774"/>
    <lineage>
        <taxon>Bacteria</taxon>
        <taxon>Bacillati</taxon>
        <taxon>Bacillota</taxon>
        <taxon>Clostridia</taxon>
        <taxon>Lachnospirales</taxon>
        <taxon>Lachnospiraceae</taxon>
        <taxon>Suilimivivens</taxon>
    </lineage>
</organism>
<dbReference type="EMBL" id="JAOQKJ010000002">
    <property type="protein sequence ID" value="MCU6743375.1"/>
    <property type="molecule type" value="Genomic_DNA"/>
</dbReference>
<dbReference type="RefSeq" id="WP_262573060.1">
    <property type="nucleotide sequence ID" value="NZ_JAOQKJ010000002.1"/>
</dbReference>
<gene>
    <name evidence="7" type="ORF">OCV77_02465</name>
</gene>
<dbReference type="GO" id="GO:0008233">
    <property type="term" value="F:peptidase activity"/>
    <property type="evidence" value="ECO:0007669"/>
    <property type="project" value="UniProtKB-KW"/>
</dbReference>
<comment type="caution">
    <text evidence="7">The sequence shown here is derived from an EMBL/GenBank/DDBJ whole genome shotgun (WGS) entry which is preliminary data.</text>
</comment>
<keyword evidence="3" id="KW-0378">Hydrolase</keyword>
<proteinExistence type="inferred from homology"/>
<dbReference type="Gene3D" id="3.30.70.1490">
    <property type="entry name" value="Cysteine protease Prp"/>
    <property type="match status" value="1"/>
</dbReference>
<dbReference type="PANTHER" id="PTHR39178">
    <property type="entry name" value="HYPOTHETICAL RIBOSOME-ASSOCIATED PROTEIN"/>
    <property type="match status" value="1"/>
</dbReference>
<evidence type="ECO:0000256" key="4">
    <source>
        <dbReference type="ARBA" id="ARBA00022807"/>
    </source>
</evidence>
<evidence type="ECO:0000256" key="1">
    <source>
        <dbReference type="ARBA" id="ARBA00022517"/>
    </source>
</evidence>
<comment type="similarity">
    <text evidence="5">Belongs to the Prp family.</text>
</comment>
<dbReference type="PANTHER" id="PTHR39178:SF1">
    <property type="entry name" value="RIBOSOMAL-PROCESSING CYSTEINE PROTEASE PRP"/>
    <property type="match status" value="1"/>
</dbReference>
<sequence length="104" mass="11856">MIYQSNKGEYQRMTCKGHAGYADYGKDIVCASISCLVINTINSLDELVHEKMEITTEEEQGYIDCRFESLSDQGKLLMDSLILGLQNIVSDYGKKYLELKFKEV</sequence>
<dbReference type="Pfam" id="PF04327">
    <property type="entry name" value="Peptidase_Prp"/>
    <property type="match status" value="1"/>
</dbReference>
<keyword evidence="1" id="KW-0690">Ribosome biogenesis</keyword>
<evidence type="ECO:0000256" key="6">
    <source>
        <dbReference type="ARBA" id="ARBA00044538"/>
    </source>
</evidence>
<protein>
    <recommendedName>
        <fullName evidence="6">Ribosomal processing cysteine protease Prp</fullName>
    </recommendedName>
</protein>
<dbReference type="Proteomes" id="UP001652432">
    <property type="component" value="Unassembled WGS sequence"/>
</dbReference>
<keyword evidence="4" id="KW-0788">Thiol protease</keyword>
<evidence type="ECO:0000313" key="7">
    <source>
        <dbReference type="EMBL" id="MCU6743375.1"/>
    </source>
</evidence>
<dbReference type="GO" id="GO:0006508">
    <property type="term" value="P:proteolysis"/>
    <property type="evidence" value="ECO:0007669"/>
    <property type="project" value="UniProtKB-KW"/>
</dbReference>
<evidence type="ECO:0000256" key="2">
    <source>
        <dbReference type="ARBA" id="ARBA00022670"/>
    </source>
</evidence>
<dbReference type="SUPFAM" id="SSF118010">
    <property type="entry name" value="TM1457-like"/>
    <property type="match status" value="1"/>
</dbReference>
<keyword evidence="2 7" id="KW-0645">Protease</keyword>
<name>A0ABT2SZI5_9FIRM</name>
<dbReference type="InterPro" id="IPR036764">
    <property type="entry name" value="Peptidase_Prp_sf"/>
</dbReference>
<evidence type="ECO:0000256" key="3">
    <source>
        <dbReference type="ARBA" id="ARBA00022801"/>
    </source>
</evidence>
<keyword evidence="8" id="KW-1185">Reference proteome</keyword>
<dbReference type="InterPro" id="IPR007422">
    <property type="entry name" value="Peptidase_Prp"/>
</dbReference>
<evidence type="ECO:0000313" key="8">
    <source>
        <dbReference type="Proteomes" id="UP001652432"/>
    </source>
</evidence>
<evidence type="ECO:0000256" key="5">
    <source>
        <dbReference type="ARBA" id="ARBA00044503"/>
    </source>
</evidence>